<evidence type="ECO:0000256" key="1">
    <source>
        <dbReference type="ARBA" id="ARBA00022723"/>
    </source>
</evidence>
<dbReference type="PROSITE" id="PS51036">
    <property type="entry name" value="ZF_A20"/>
    <property type="match status" value="1"/>
</dbReference>
<comment type="caution">
    <text evidence="5">The sequence shown here is derived from an EMBL/GenBank/DDBJ whole genome shotgun (WGS) entry which is preliminary data.</text>
</comment>
<gene>
    <name evidence="5" type="ORF">ANCCAN_15588</name>
</gene>
<dbReference type="OrthoDB" id="300289at2759"/>
<keyword evidence="6" id="KW-1185">Reference proteome</keyword>
<keyword evidence="1" id="KW-0479">Metal-binding</keyword>
<keyword evidence="2" id="KW-0863">Zinc-finger</keyword>
<name>A0A368G228_ANCCA</name>
<accession>A0A368G228</accession>
<evidence type="ECO:0000313" key="6">
    <source>
        <dbReference type="Proteomes" id="UP000252519"/>
    </source>
</evidence>
<evidence type="ECO:0000256" key="3">
    <source>
        <dbReference type="ARBA" id="ARBA00022833"/>
    </source>
</evidence>
<feature type="domain" description="A20-type" evidence="4">
    <location>
        <begin position="26"/>
        <end position="60"/>
    </location>
</feature>
<evidence type="ECO:0000259" key="4">
    <source>
        <dbReference type="PROSITE" id="PS51036"/>
    </source>
</evidence>
<dbReference type="SMART" id="SM00259">
    <property type="entry name" value="ZnF_A20"/>
    <property type="match status" value="1"/>
</dbReference>
<reference evidence="5 6" key="1">
    <citation type="submission" date="2014-10" db="EMBL/GenBank/DDBJ databases">
        <title>Draft genome of the hookworm Ancylostoma caninum.</title>
        <authorList>
            <person name="Mitreva M."/>
        </authorList>
    </citation>
    <scope>NUCLEOTIDE SEQUENCE [LARGE SCALE GENOMIC DNA]</scope>
    <source>
        <strain evidence="5 6">Baltimore</strain>
    </source>
</reference>
<dbReference type="Gene3D" id="1.20.5.4770">
    <property type="match status" value="1"/>
</dbReference>
<dbReference type="EMBL" id="JOJR01000396">
    <property type="protein sequence ID" value="RCN38486.1"/>
    <property type="molecule type" value="Genomic_DNA"/>
</dbReference>
<organism evidence="5 6">
    <name type="scientific">Ancylostoma caninum</name>
    <name type="common">Dog hookworm</name>
    <dbReference type="NCBI Taxonomy" id="29170"/>
    <lineage>
        <taxon>Eukaryota</taxon>
        <taxon>Metazoa</taxon>
        <taxon>Ecdysozoa</taxon>
        <taxon>Nematoda</taxon>
        <taxon>Chromadorea</taxon>
        <taxon>Rhabditida</taxon>
        <taxon>Rhabditina</taxon>
        <taxon>Rhabditomorpha</taxon>
        <taxon>Strongyloidea</taxon>
        <taxon>Ancylostomatidae</taxon>
        <taxon>Ancylostomatinae</taxon>
        <taxon>Ancylostoma</taxon>
    </lineage>
</organism>
<proteinExistence type="predicted"/>
<dbReference type="GO" id="GO:0008270">
    <property type="term" value="F:zinc ion binding"/>
    <property type="evidence" value="ECO:0007669"/>
    <property type="project" value="UniProtKB-KW"/>
</dbReference>
<sequence>MTSNHDDVFVDGEETELSRRLKVQINEKDLLCVNGCGFYGTPQWGNRCSKCWREHQIAEKRSQDYAKNKVFVSVPGAFAQLIFCPANCAAAYSKRGFE</sequence>
<dbReference type="InterPro" id="IPR002653">
    <property type="entry name" value="Znf_A20"/>
</dbReference>
<keyword evidence="3" id="KW-0862">Zinc</keyword>
<dbReference type="SUPFAM" id="SSF57716">
    <property type="entry name" value="Glucocorticoid receptor-like (DNA-binding domain)"/>
    <property type="match status" value="1"/>
</dbReference>
<evidence type="ECO:0000313" key="5">
    <source>
        <dbReference type="EMBL" id="RCN38486.1"/>
    </source>
</evidence>
<dbReference type="Pfam" id="PF01754">
    <property type="entry name" value="zf-A20"/>
    <property type="match status" value="1"/>
</dbReference>
<protein>
    <submittedName>
        <fullName evidence="5">A20-like zinc finger</fullName>
    </submittedName>
</protein>
<dbReference type="STRING" id="29170.A0A368G228"/>
<dbReference type="AlphaFoldDB" id="A0A368G228"/>
<evidence type="ECO:0000256" key="2">
    <source>
        <dbReference type="ARBA" id="ARBA00022771"/>
    </source>
</evidence>
<dbReference type="GO" id="GO:0003677">
    <property type="term" value="F:DNA binding"/>
    <property type="evidence" value="ECO:0007669"/>
    <property type="project" value="InterPro"/>
</dbReference>
<dbReference type="Proteomes" id="UP000252519">
    <property type="component" value="Unassembled WGS sequence"/>
</dbReference>